<evidence type="ECO:0000256" key="2">
    <source>
        <dbReference type="ARBA" id="ARBA00011695"/>
    </source>
</evidence>
<dbReference type="SUPFAM" id="SSF46579">
    <property type="entry name" value="Prefoldin"/>
    <property type="match status" value="1"/>
</dbReference>
<dbReference type="PANTHER" id="PTHR20903:SF0">
    <property type="entry name" value="PREFOLDIN SUBUNIT 1"/>
    <property type="match status" value="1"/>
</dbReference>
<accession>A0A553NVL1</accession>
<comment type="similarity">
    <text evidence="1">Belongs to the prefoldin subunit beta family.</text>
</comment>
<gene>
    <name evidence="4" type="ORF">TCAL_12842</name>
</gene>
<dbReference type="AlphaFoldDB" id="A0A553NVL1"/>
<comment type="subunit">
    <text evidence="2">Heterohexamer of two PFD-alpha type and four PFD-beta type subunits.</text>
</comment>
<dbReference type="OrthoDB" id="5242628at2759"/>
<evidence type="ECO:0000256" key="1">
    <source>
        <dbReference type="ARBA" id="ARBA00008045"/>
    </source>
</evidence>
<evidence type="ECO:0000313" key="5">
    <source>
        <dbReference type="Proteomes" id="UP000318571"/>
    </source>
</evidence>
<name>A0A553NVL1_TIGCA</name>
<sequence length="81" mass="9168">MSDKKAPDMELKKAFGELQAKMLETQQKMKLSDLQIENYKRSMTHAQLTDQEIGSLPSDAKLYESVGRMFIISSKDEVAKG</sequence>
<dbReference type="Gene3D" id="1.10.287.370">
    <property type="match status" value="1"/>
</dbReference>
<proteinExistence type="inferred from homology"/>
<evidence type="ECO:0000256" key="3">
    <source>
        <dbReference type="ARBA" id="ARBA00023186"/>
    </source>
</evidence>
<reference evidence="4 5" key="1">
    <citation type="journal article" date="2018" name="Nat. Ecol. Evol.">
        <title>Genomic signatures of mitonuclear coevolution across populations of Tigriopus californicus.</title>
        <authorList>
            <person name="Barreto F.S."/>
            <person name="Watson E.T."/>
            <person name="Lima T.G."/>
            <person name="Willett C.S."/>
            <person name="Edmands S."/>
            <person name="Li W."/>
            <person name="Burton R.S."/>
        </authorList>
    </citation>
    <scope>NUCLEOTIDE SEQUENCE [LARGE SCALE GENOMIC DNA]</scope>
    <source>
        <strain evidence="4 5">San Diego</strain>
    </source>
</reference>
<comment type="caution">
    <text evidence="4">The sequence shown here is derived from an EMBL/GenBank/DDBJ whole genome shotgun (WGS) entry which is preliminary data.</text>
</comment>
<evidence type="ECO:0008006" key="6">
    <source>
        <dbReference type="Google" id="ProtNLM"/>
    </source>
</evidence>
<dbReference type="Proteomes" id="UP000318571">
    <property type="component" value="Chromosome 1"/>
</dbReference>
<keyword evidence="3" id="KW-0143">Chaperone</keyword>
<dbReference type="GO" id="GO:0051082">
    <property type="term" value="F:unfolded protein binding"/>
    <property type="evidence" value="ECO:0007669"/>
    <property type="project" value="InterPro"/>
</dbReference>
<organism evidence="4 5">
    <name type="scientific">Tigriopus californicus</name>
    <name type="common">Marine copepod</name>
    <dbReference type="NCBI Taxonomy" id="6832"/>
    <lineage>
        <taxon>Eukaryota</taxon>
        <taxon>Metazoa</taxon>
        <taxon>Ecdysozoa</taxon>
        <taxon>Arthropoda</taxon>
        <taxon>Crustacea</taxon>
        <taxon>Multicrustacea</taxon>
        <taxon>Hexanauplia</taxon>
        <taxon>Copepoda</taxon>
        <taxon>Harpacticoida</taxon>
        <taxon>Harpacticidae</taxon>
        <taxon>Tigriopus</taxon>
    </lineage>
</organism>
<evidence type="ECO:0000313" key="4">
    <source>
        <dbReference type="EMBL" id="TRY69468.1"/>
    </source>
</evidence>
<dbReference type="GO" id="GO:0044183">
    <property type="term" value="F:protein folding chaperone"/>
    <property type="evidence" value="ECO:0007669"/>
    <property type="project" value="TreeGrafter"/>
</dbReference>
<dbReference type="STRING" id="6832.A0A553NVL1"/>
<dbReference type="InterPro" id="IPR002777">
    <property type="entry name" value="PFD_beta-like"/>
</dbReference>
<dbReference type="GO" id="GO:0005737">
    <property type="term" value="C:cytoplasm"/>
    <property type="evidence" value="ECO:0007669"/>
    <property type="project" value="TreeGrafter"/>
</dbReference>
<protein>
    <recommendedName>
        <fullName evidence="6">Prefoldin subunit 1</fullName>
    </recommendedName>
</protein>
<dbReference type="PANTHER" id="PTHR20903">
    <property type="entry name" value="PREFOLDIN SUBUNIT 1-RELATED"/>
    <property type="match status" value="1"/>
</dbReference>
<dbReference type="Pfam" id="PF01920">
    <property type="entry name" value="Prefoldin_2"/>
    <property type="match status" value="1"/>
</dbReference>
<dbReference type="EMBL" id="VCGU01000010">
    <property type="protein sequence ID" value="TRY69468.1"/>
    <property type="molecule type" value="Genomic_DNA"/>
</dbReference>
<dbReference type="GO" id="GO:0016272">
    <property type="term" value="C:prefoldin complex"/>
    <property type="evidence" value="ECO:0007669"/>
    <property type="project" value="InterPro"/>
</dbReference>
<dbReference type="OMA" id="YEGVGRX"/>
<keyword evidence="5" id="KW-1185">Reference proteome</keyword>
<dbReference type="InterPro" id="IPR009053">
    <property type="entry name" value="Prefoldin"/>
</dbReference>